<keyword evidence="2" id="KW-1185">Reference proteome</keyword>
<dbReference type="Proteomes" id="UP001497480">
    <property type="component" value="Unassembled WGS sequence"/>
</dbReference>
<name>A0AAV1Y3U2_LUPLU</name>
<comment type="caution">
    <text evidence="1">The sequence shown here is derived from an EMBL/GenBank/DDBJ whole genome shotgun (WGS) entry which is preliminary data.</text>
</comment>
<dbReference type="Gene3D" id="3.40.718.10">
    <property type="entry name" value="Isopropylmalate Dehydrogenase"/>
    <property type="match status" value="1"/>
</dbReference>
<dbReference type="EMBL" id="CAXHTB010000020">
    <property type="protein sequence ID" value="CAL0327809.1"/>
    <property type="molecule type" value="Genomic_DNA"/>
</dbReference>
<accession>A0AAV1Y3U2</accession>
<proteinExistence type="predicted"/>
<reference evidence="1 2" key="1">
    <citation type="submission" date="2024-03" db="EMBL/GenBank/DDBJ databases">
        <authorList>
            <person name="Martinez-Hernandez J."/>
        </authorList>
    </citation>
    <scope>NUCLEOTIDE SEQUENCE [LARGE SCALE GENOMIC DNA]</scope>
</reference>
<organism evidence="1 2">
    <name type="scientific">Lupinus luteus</name>
    <name type="common">European yellow lupine</name>
    <dbReference type="NCBI Taxonomy" id="3873"/>
    <lineage>
        <taxon>Eukaryota</taxon>
        <taxon>Viridiplantae</taxon>
        <taxon>Streptophyta</taxon>
        <taxon>Embryophyta</taxon>
        <taxon>Tracheophyta</taxon>
        <taxon>Spermatophyta</taxon>
        <taxon>Magnoliopsida</taxon>
        <taxon>eudicotyledons</taxon>
        <taxon>Gunneridae</taxon>
        <taxon>Pentapetalae</taxon>
        <taxon>rosids</taxon>
        <taxon>fabids</taxon>
        <taxon>Fabales</taxon>
        <taxon>Fabaceae</taxon>
        <taxon>Papilionoideae</taxon>
        <taxon>50 kb inversion clade</taxon>
        <taxon>genistoids sensu lato</taxon>
        <taxon>core genistoids</taxon>
        <taxon>Genisteae</taxon>
        <taxon>Lupinus</taxon>
    </lineage>
</organism>
<protein>
    <submittedName>
        <fullName evidence="1">Uncharacterized protein</fullName>
    </submittedName>
</protein>
<sequence length="117" mass="13617">MVGNQVRNYYSRTYTSIIIDRWTNDAHVKEFGLKQMWKSPNGTIRNILNAQNCSMDSIWNNDEKPDACHYSIVIYFAFVCFVPAMDENATSFSSHQEYSDFSTGYLEDAFIEFTSEH</sequence>
<gene>
    <name evidence="1" type="ORF">LLUT_LOCUS28869</name>
</gene>
<evidence type="ECO:0000313" key="1">
    <source>
        <dbReference type="EMBL" id="CAL0327809.1"/>
    </source>
</evidence>
<evidence type="ECO:0000313" key="2">
    <source>
        <dbReference type="Proteomes" id="UP001497480"/>
    </source>
</evidence>
<dbReference type="AlphaFoldDB" id="A0AAV1Y3U2"/>